<organism evidence="13 14">
    <name type="scientific">Pontibacillus chungwhensis BH030062</name>
    <dbReference type="NCBI Taxonomy" id="1385513"/>
    <lineage>
        <taxon>Bacteria</taxon>
        <taxon>Bacillati</taxon>
        <taxon>Bacillota</taxon>
        <taxon>Bacilli</taxon>
        <taxon>Bacillales</taxon>
        <taxon>Bacillaceae</taxon>
        <taxon>Pontibacillus</taxon>
    </lineage>
</organism>
<evidence type="ECO:0000256" key="6">
    <source>
        <dbReference type="ARBA" id="ARBA00022833"/>
    </source>
</evidence>
<dbReference type="GO" id="GO:0003700">
    <property type="term" value="F:DNA-binding transcription factor activity"/>
    <property type="evidence" value="ECO:0007669"/>
    <property type="project" value="InterPro"/>
</dbReference>
<dbReference type="EMBL" id="AVBG01000021">
    <property type="protein sequence ID" value="KGP89808.1"/>
    <property type="molecule type" value="Genomic_DNA"/>
</dbReference>
<dbReference type="InterPro" id="IPR036390">
    <property type="entry name" value="WH_DNA-bd_sf"/>
</dbReference>
<dbReference type="GO" id="GO:0000976">
    <property type="term" value="F:transcription cis-regulatory region binding"/>
    <property type="evidence" value="ECO:0007669"/>
    <property type="project" value="TreeGrafter"/>
</dbReference>
<evidence type="ECO:0000313" key="14">
    <source>
        <dbReference type="Proteomes" id="UP000030153"/>
    </source>
</evidence>
<protein>
    <submittedName>
        <fullName evidence="13">Fur family transcriptional regulator</fullName>
    </submittedName>
</protein>
<dbReference type="FunFam" id="3.30.1490.190:FF:000003">
    <property type="entry name" value="Fur family transcriptional regulator"/>
    <property type="match status" value="1"/>
</dbReference>
<keyword evidence="3" id="KW-0963">Cytoplasm</keyword>
<keyword evidence="6 11" id="KW-0862">Zinc</keyword>
<evidence type="ECO:0000256" key="8">
    <source>
        <dbReference type="ARBA" id="ARBA00023125"/>
    </source>
</evidence>
<evidence type="ECO:0000256" key="1">
    <source>
        <dbReference type="ARBA" id="ARBA00004496"/>
    </source>
</evidence>
<feature type="binding site" evidence="12">
    <location>
        <position position="128"/>
    </location>
    <ligand>
        <name>Fe cation</name>
        <dbReference type="ChEBI" id="CHEBI:24875"/>
    </ligand>
</feature>
<accession>A0A0A2USU6</accession>
<dbReference type="CDD" id="cd07153">
    <property type="entry name" value="Fur_like"/>
    <property type="match status" value="1"/>
</dbReference>
<comment type="subcellular location">
    <subcellularLocation>
        <location evidence="1">Cytoplasm</location>
    </subcellularLocation>
</comment>
<dbReference type="AlphaFoldDB" id="A0A0A2USU6"/>
<keyword evidence="5 11" id="KW-0479">Metal-binding</keyword>
<dbReference type="PANTHER" id="PTHR33202">
    <property type="entry name" value="ZINC UPTAKE REGULATION PROTEIN"/>
    <property type="match status" value="1"/>
</dbReference>
<keyword evidence="10" id="KW-0464">Manganese</keyword>
<keyword evidence="12" id="KW-0408">Iron</keyword>
<dbReference type="STRING" id="1385513.N780_16750"/>
<name>A0A0A2USU6_9BACI</name>
<evidence type="ECO:0000256" key="2">
    <source>
        <dbReference type="ARBA" id="ARBA00007957"/>
    </source>
</evidence>
<dbReference type="Proteomes" id="UP000030153">
    <property type="component" value="Unassembled WGS sequence"/>
</dbReference>
<comment type="similarity">
    <text evidence="2">Belongs to the Fur family.</text>
</comment>
<evidence type="ECO:0000256" key="11">
    <source>
        <dbReference type="PIRSR" id="PIRSR602481-1"/>
    </source>
</evidence>
<dbReference type="Gene3D" id="1.10.10.10">
    <property type="entry name" value="Winged helix-like DNA-binding domain superfamily/Winged helix DNA-binding domain"/>
    <property type="match status" value="1"/>
</dbReference>
<keyword evidence="14" id="KW-1185">Reference proteome</keyword>
<feature type="binding site" evidence="11">
    <location>
        <position position="96"/>
    </location>
    <ligand>
        <name>Zn(2+)</name>
        <dbReference type="ChEBI" id="CHEBI:29105"/>
    </ligand>
</feature>
<keyword evidence="7" id="KW-0805">Transcription regulation</keyword>
<evidence type="ECO:0000256" key="5">
    <source>
        <dbReference type="ARBA" id="ARBA00022723"/>
    </source>
</evidence>
<comment type="cofactor">
    <cofactor evidence="11">
        <name>Zn(2+)</name>
        <dbReference type="ChEBI" id="CHEBI:29105"/>
    </cofactor>
    <text evidence="11">Binds 1 zinc ion per subunit.</text>
</comment>
<dbReference type="InterPro" id="IPR043135">
    <property type="entry name" value="Fur_C"/>
</dbReference>
<dbReference type="FunFam" id="1.10.10.10:FF:000147">
    <property type="entry name" value="Fur family transcriptional regulator"/>
    <property type="match status" value="1"/>
</dbReference>
<dbReference type="InterPro" id="IPR002481">
    <property type="entry name" value="FUR"/>
</dbReference>
<dbReference type="Gene3D" id="3.30.1490.190">
    <property type="match status" value="1"/>
</dbReference>
<sequence>MSDHRLREALDTLKDSGVRITPQRHAVLEFLIDSMSHPTADDIYKALENKFPNMSVATVYNNLRVFREIGLVRELTYGDSSSRFDCNTSEHYHAICNNCGKIVDFHYPSLDEVESLAEQVTGFDVSNHRMEVYGICEECKSKH</sequence>
<dbReference type="SUPFAM" id="SSF46785">
    <property type="entry name" value="Winged helix' DNA-binding domain"/>
    <property type="match status" value="1"/>
</dbReference>
<dbReference type="PANTHER" id="PTHR33202:SF8">
    <property type="entry name" value="PEROXIDE-RESPONSIVE REPRESSOR PERR"/>
    <property type="match status" value="1"/>
</dbReference>
<gene>
    <name evidence="13" type="ORF">N780_16750</name>
</gene>
<keyword evidence="4" id="KW-0678">Repressor</keyword>
<proteinExistence type="inferred from homology"/>
<evidence type="ECO:0000256" key="12">
    <source>
        <dbReference type="PIRSR" id="PIRSR602481-2"/>
    </source>
</evidence>
<feature type="binding site" evidence="11">
    <location>
        <position position="99"/>
    </location>
    <ligand>
        <name>Zn(2+)</name>
        <dbReference type="ChEBI" id="CHEBI:29105"/>
    </ligand>
</feature>
<feature type="binding site" evidence="11">
    <location>
        <position position="136"/>
    </location>
    <ligand>
        <name>Zn(2+)</name>
        <dbReference type="ChEBI" id="CHEBI:29105"/>
    </ligand>
</feature>
<evidence type="ECO:0000256" key="9">
    <source>
        <dbReference type="ARBA" id="ARBA00023163"/>
    </source>
</evidence>
<dbReference type="InterPro" id="IPR036388">
    <property type="entry name" value="WH-like_DNA-bd_sf"/>
</dbReference>
<dbReference type="Pfam" id="PF01475">
    <property type="entry name" value="FUR"/>
    <property type="match status" value="1"/>
</dbReference>
<dbReference type="GO" id="GO:0008270">
    <property type="term" value="F:zinc ion binding"/>
    <property type="evidence" value="ECO:0007669"/>
    <property type="project" value="TreeGrafter"/>
</dbReference>
<dbReference type="eggNOG" id="COG0735">
    <property type="taxonomic scope" value="Bacteria"/>
</dbReference>
<evidence type="ECO:0000313" key="13">
    <source>
        <dbReference type="EMBL" id="KGP89808.1"/>
    </source>
</evidence>
<evidence type="ECO:0000256" key="10">
    <source>
        <dbReference type="ARBA" id="ARBA00023211"/>
    </source>
</evidence>
<reference evidence="13 14" key="1">
    <citation type="submission" date="2013-08" db="EMBL/GenBank/DDBJ databases">
        <title>Genome of Pontibacillus chungwhensis.</title>
        <authorList>
            <person name="Wang Q."/>
            <person name="Wang G."/>
        </authorList>
    </citation>
    <scope>NUCLEOTIDE SEQUENCE [LARGE SCALE GENOMIC DNA]</scope>
    <source>
        <strain evidence="13 14">BH030062</strain>
    </source>
</reference>
<evidence type="ECO:0000256" key="7">
    <source>
        <dbReference type="ARBA" id="ARBA00023015"/>
    </source>
</evidence>
<comment type="cofactor">
    <cofactor evidence="12">
        <name>Mn(2+)</name>
        <dbReference type="ChEBI" id="CHEBI:29035"/>
    </cofactor>
    <cofactor evidence="12">
        <name>Fe(2+)</name>
        <dbReference type="ChEBI" id="CHEBI:29033"/>
    </cofactor>
    <text evidence="12">Binds 1 Mn(2+) or Fe(2+) ion per subunit.</text>
</comment>
<evidence type="ECO:0000256" key="3">
    <source>
        <dbReference type="ARBA" id="ARBA00022490"/>
    </source>
</evidence>
<keyword evidence="9" id="KW-0804">Transcription</keyword>
<dbReference type="GO" id="GO:1900376">
    <property type="term" value="P:regulation of secondary metabolite biosynthetic process"/>
    <property type="evidence" value="ECO:0007669"/>
    <property type="project" value="TreeGrafter"/>
</dbReference>
<dbReference type="GO" id="GO:0045892">
    <property type="term" value="P:negative regulation of DNA-templated transcription"/>
    <property type="evidence" value="ECO:0007669"/>
    <property type="project" value="TreeGrafter"/>
</dbReference>
<dbReference type="GO" id="GO:0005737">
    <property type="term" value="C:cytoplasm"/>
    <property type="evidence" value="ECO:0007669"/>
    <property type="project" value="UniProtKB-SubCell"/>
</dbReference>
<evidence type="ECO:0000256" key="4">
    <source>
        <dbReference type="ARBA" id="ARBA00022491"/>
    </source>
</evidence>
<keyword evidence="8" id="KW-0238">DNA-binding</keyword>
<comment type="caution">
    <text evidence="13">The sequence shown here is derived from an EMBL/GenBank/DDBJ whole genome shotgun (WGS) entry which is preliminary data.</text>
</comment>
<feature type="binding site" evidence="11">
    <location>
        <position position="139"/>
    </location>
    <ligand>
        <name>Zn(2+)</name>
        <dbReference type="ChEBI" id="CHEBI:29105"/>
    </ligand>
</feature>